<gene>
    <name evidence="1" type="ORF">FRZ06_11810</name>
</gene>
<reference evidence="1" key="1">
    <citation type="submission" date="2019-08" db="EMBL/GenBank/DDBJ databases">
        <title>Genome sequence of Clostridiales bacterium MT110.</title>
        <authorList>
            <person name="Cao J."/>
        </authorList>
    </citation>
    <scope>NUCLEOTIDE SEQUENCE</scope>
    <source>
        <strain evidence="1">MT110</strain>
    </source>
</reference>
<sequence>MSKSKEQHQKDTAGASRSLSAAEGGNGARRQSLASLSAAALKYDKAKNGAPCVVAAGSGHIAQKILQVAMENGVAIYHDDSAATMLAKLELGQEIPPELYQIVVNIYISLLDLAELKNK</sequence>
<proteinExistence type="predicted"/>
<dbReference type="Proteomes" id="UP000594014">
    <property type="component" value="Chromosome"/>
</dbReference>
<evidence type="ECO:0000313" key="2">
    <source>
        <dbReference type="Proteomes" id="UP000594014"/>
    </source>
</evidence>
<dbReference type="EMBL" id="CP042469">
    <property type="protein sequence ID" value="QOX63970.1"/>
    <property type="molecule type" value="Genomic_DNA"/>
</dbReference>
<keyword evidence="2" id="KW-1185">Reference proteome</keyword>
<protein>
    <submittedName>
        <fullName evidence="1">Type III secretion protein</fullName>
    </submittedName>
</protein>
<evidence type="ECO:0000313" key="1">
    <source>
        <dbReference type="EMBL" id="QOX63970.1"/>
    </source>
</evidence>
<name>A0ACD1ABW3_9FIRM</name>
<organism evidence="1 2">
    <name type="scientific">Anoxybacterium hadale</name>
    <dbReference type="NCBI Taxonomy" id="3408580"/>
    <lineage>
        <taxon>Bacteria</taxon>
        <taxon>Bacillati</taxon>
        <taxon>Bacillota</taxon>
        <taxon>Clostridia</taxon>
        <taxon>Peptostreptococcales</taxon>
        <taxon>Anaerovoracaceae</taxon>
        <taxon>Anoxybacterium</taxon>
    </lineage>
</organism>
<accession>A0ACD1ABW3</accession>